<dbReference type="PANTHER" id="PTHR12103">
    <property type="entry name" value="5'-NUCLEOTIDASE DOMAIN-CONTAINING"/>
    <property type="match status" value="1"/>
</dbReference>
<dbReference type="InterPro" id="IPR023214">
    <property type="entry name" value="HAD_sf"/>
</dbReference>
<accession>A0ABN7RLN8</accession>
<gene>
    <name evidence="6" type="ORF">OKIOD_LOCUS239</name>
</gene>
<evidence type="ECO:0000256" key="3">
    <source>
        <dbReference type="ARBA" id="ARBA00022801"/>
    </source>
</evidence>
<comment type="similarity">
    <text evidence="1">Belongs to the 5'(3')-deoxyribonucleotidase family.</text>
</comment>
<feature type="region of interest" description="Disordered" evidence="5">
    <location>
        <begin position="509"/>
        <end position="577"/>
    </location>
</feature>
<evidence type="ECO:0000313" key="7">
    <source>
        <dbReference type="Proteomes" id="UP001158576"/>
    </source>
</evidence>
<dbReference type="EMBL" id="OU015568">
    <property type="protein sequence ID" value="CAG5077322.1"/>
    <property type="molecule type" value="Genomic_DNA"/>
</dbReference>
<keyword evidence="7" id="KW-1185">Reference proteome</keyword>
<feature type="compositionally biased region" description="Basic and acidic residues" evidence="5">
    <location>
        <begin position="518"/>
        <end position="530"/>
    </location>
</feature>
<name>A0ABN7RLN8_OIKDI</name>
<dbReference type="PANTHER" id="PTHR12103:SF15">
    <property type="entry name" value="CYTOSOLIC PURINE 5'-NUCLEOTIDASE"/>
    <property type="match status" value="1"/>
</dbReference>
<dbReference type="InterPro" id="IPR036412">
    <property type="entry name" value="HAD-like_sf"/>
</dbReference>
<keyword evidence="3" id="KW-0378">Hydrolase</keyword>
<dbReference type="NCBIfam" id="TIGR02244">
    <property type="entry name" value="HAD-IG-Ncltidse"/>
    <property type="match status" value="1"/>
</dbReference>
<dbReference type="SUPFAM" id="SSF56784">
    <property type="entry name" value="HAD-like"/>
    <property type="match status" value="1"/>
</dbReference>
<evidence type="ECO:0000256" key="4">
    <source>
        <dbReference type="ARBA" id="ARBA00022842"/>
    </source>
</evidence>
<feature type="compositionally biased region" description="Acidic residues" evidence="5">
    <location>
        <begin position="531"/>
        <end position="543"/>
    </location>
</feature>
<dbReference type="InterPro" id="IPR008380">
    <property type="entry name" value="HAD-SF_hydro_IG_5-nucl"/>
</dbReference>
<organism evidence="6 7">
    <name type="scientific">Oikopleura dioica</name>
    <name type="common">Tunicate</name>
    <dbReference type="NCBI Taxonomy" id="34765"/>
    <lineage>
        <taxon>Eukaryota</taxon>
        <taxon>Metazoa</taxon>
        <taxon>Chordata</taxon>
        <taxon>Tunicata</taxon>
        <taxon>Appendicularia</taxon>
        <taxon>Copelata</taxon>
        <taxon>Oikopleuridae</taxon>
        <taxon>Oikopleura</taxon>
    </lineage>
</organism>
<evidence type="ECO:0000256" key="5">
    <source>
        <dbReference type="SAM" id="MobiDB-lite"/>
    </source>
</evidence>
<feature type="compositionally biased region" description="Acidic residues" evidence="5">
    <location>
        <begin position="561"/>
        <end position="577"/>
    </location>
</feature>
<protein>
    <submittedName>
        <fullName evidence="6">Oidioi.mRNA.OKI2018_I69.PAR.g8681.t2.cds</fullName>
    </submittedName>
</protein>
<keyword evidence="2" id="KW-0479">Metal-binding</keyword>
<dbReference type="Pfam" id="PF05761">
    <property type="entry name" value="5_nucleotid"/>
    <property type="match status" value="1"/>
</dbReference>
<evidence type="ECO:0000256" key="2">
    <source>
        <dbReference type="ARBA" id="ARBA00022723"/>
    </source>
</evidence>
<reference evidence="6 7" key="1">
    <citation type="submission" date="2021-04" db="EMBL/GenBank/DDBJ databases">
        <authorList>
            <person name="Bliznina A."/>
        </authorList>
    </citation>
    <scope>NUCLEOTIDE SEQUENCE [LARGE SCALE GENOMIC DNA]</scope>
</reference>
<proteinExistence type="inferred from homology"/>
<evidence type="ECO:0000256" key="1">
    <source>
        <dbReference type="ARBA" id="ARBA00009589"/>
    </source>
</evidence>
<dbReference type="Proteomes" id="UP001158576">
    <property type="component" value="Chromosome PAR"/>
</dbReference>
<dbReference type="InterPro" id="IPR016695">
    <property type="entry name" value="Pur_nucleotidase"/>
</dbReference>
<dbReference type="Gene3D" id="3.40.50.1000">
    <property type="entry name" value="HAD superfamily/HAD-like"/>
    <property type="match status" value="2"/>
</dbReference>
<dbReference type="CDD" id="cd07522">
    <property type="entry name" value="HAD_cN-II"/>
    <property type="match status" value="1"/>
</dbReference>
<keyword evidence="4" id="KW-0460">Magnesium</keyword>
<evidence type="ECO:0000313" key="6">
    <source>
        <dbReference type="EMBL" id="CAG5077322.1"/>
    </source>
</evidence>
<sequence>MSAPSSPSKRSSLPMIGGEVSNRQTKNRVFVNRSVNMEKIKIFGFDMDYTLAVYKSPQYEKLGYDLIIDHLIKQGYPAKLANYSYDSSFVVRGLLFDRKMGTLLKIDGFGNILVAWHGFSPLSYDKLRDCYPNKFINKDDSGRFFVYNTLFNLPEIYVMAVMIDMYQKLEDYDQTEKGFKHRQEQIEITYNLIFNDVREAVDYVHIYGDLKPKTVANLAKYVVRDAKLPLLLNRMRENNDKKVFLATNSDYEYTNKVMTYLFDFPHGPEDSSKPGTPHRDWKSYFDLIIVDSRKPKFFADGTPLRQIDLKTGKVKIGRSTGPVEEGNVYSGGSSDAVTKLFDAKGKDIMYIGDHIFGDILKSKKENGWRTFLVVPELSQELHIWSDKRDLYEKIRALDDVISEAYQNLDSSSKDAVDLRKVKKNFRETVHEMDMNFGMFGSMFRSGSRQTMFATQTMRFGDLYASSFINLFYYPLNYLFRAPHILMPHETCVESVETAFLVDQEEESSLSTRGVIKPSAEDRRKQDRLEELESDAESEYEPDPSELVYPNVPTAITHNHDNDEDSDSDDAQTETVTE</sequence>
<dbReference type="PIRSF" id="PIRSF017434">
    <property type="entry name" value="Purine_5'-nucleotidase"/>
    <property type="match status" value="1"/>
</dbReference>